<gene>
    <name evidence="1" type="ORF">R1flu_002506</name>
</gene>
<proteinExistence type="predicted"/>
<dbReference type="AlphaFoldDB" id="A0ABD1Y6E4"/>
<comment type="caution">
    <text evidence="1">The sequence shown here is derived from an EMBL/GenBank/DDBJ whole genome shotgun (WGS) entry which is preliminary data.</text>
</comment>
<protein>
    <submittedName>
        <fullName evidence="1">Uncharacterized protein</fullName>
    </submittedName>
</protein>
<evidence type="ECO:0000313" key="1">
    <source>
        <dbReference type="EMBL" id="KAL2622301.1"/>
    </source>
</evidence>
<reference evidence="1 2" key="1">
    <citation type="submission" date="2024-09" db="EMBL/GenBank/DDBJ databases">
        <title>Chromosome-scale assembly of Riccia fluitans.</title>
        <authorList>
            <person name="Paukszto L."/>
            <person name="Sawicki J."/>
            <person name="Karawczyk K."/>
            <person name="Piernik-Szablinska J."/>
            <person name="Szczecinska M."/>
            <person name="Mazdziarz M."/>
        </authorList>
    </citation>
    <scope>NUCLEOTIDE SEQUENCE [LARGE SCALE GENOMIC DNA]</scope>
    <source>
        <strain evidence="1">Rf_01</strain>
        <tissue evidence="1">Aerial parts of the thallus</tissue>
    </source>
</reference>
<keyword evidence="2" id="KW-1185">Reference proteome</keyword>
<dbReference type="EMBL" id="JBHFFA010000006">
    <property type="protein sequence ID" value="KAL2622301.1"/>
    <property type="molecule type" value="Genomic_DNA"/>
</dbReference>
<organism evidence="1 2">
    <name type="scientific">Riccia fluitans</name>
    <dbReference type="NCBI Taxonomy" id="41844"/>
    <lineage>
        <taxon>Eukaryota</taxon>
        <taxon>Viridiplantae</taxon>
        <taxon>Streptophyta</taxon>
        <taxon>Embryophyta</taxon>
        <taxon>Marchantiophyta</taxon>
        <taxon>Marchantiopsida</taxon>
        <taxon>Marchantiidae</taxon>
        <taxon>Marchantiales</taxon>
        <taxon>Ricciaceae</taxon>
        <taxon>Riccia</taxon>
    </lineage>
</organism>
<name>A0ABD1Y6E4_9MARC</name>
<dbReference type="Proteomes" id="UP001605036">
    <property type="component" value="Unassembled WGS sequence"/>
</dbReference>
<evidence type="ECO:0000313" key="2">
    <source>
        <dbReference type="Proteomes" id="UP001605036"/>
    </source>
</evidence>
<sequence>MELVGSRAFIEFIVRSSAEVRIHIHRIKRSTAPDQRQGLVRGWTERDQPSLRKWELENGDEGSHQKRNSGLWRVVPYAAARASPVRSFQLNDSRVFSNLDMLGDRLLPLLLTEEPLEHVRSQHAALQR</sequence>
<accession>A0ABD1Y6E4</accession>